<reference evidence="4" key="1">
    <citation type="submission" date="2023-10" db="EMBL/GenBank/DDBJ databases">
        <title>Screening of Alkalihalophilus pseudofirmusBZ-TG-HK211 and Its Alleviation of Salt Stress on Rapeseed Growth.</title>
        <authorList>
            <person name="Zhao B."/>
            <person name="Guo T."/>
        </authorList>
    </citation>
    <scope>NUCLEOTIDE SEQUENCE</scope>
    <source>
        <strain evidence="4">BZ-TG-HK211</strain>
    </source>
</reference>
<name>A0AAJ2KYJ7_ALKPS</name>
<dbReference type="AlphaFoldDB" id="A0AAJ2KYJ7"/>
<dbReference type="Proteomes" id="UP001285636">
    <property type="component" value="Unassembled WGS sequence"/>
</dbReference>
<comment type="caution">
    <text evidence="4">The sequence shown here is derived from an EMBL/GenBank/DDBJ whole genome shotgun (WGS) entry which is preliminary data.</text>
</comment>
<dbReference type="SMART" id="SM00563">
    <property type="entry name" value="PlsC"/>
    <property type="match status" value="1"/>
</dbReference>
<dbReference type="GO" id="GO:0003841">
    <property type="term" value="F:1-acylglycerol-3-phosphate O-acyltransferase activity"/>
    <property type="evidence" value="ECO:0007669"/>
    <property type="project" value="TreeGrafter"/>
</dbReference>
<dbReference type="Pfam" id="PF01553">
    <property type="entry name" value="Acyltransferase"/>
    <property type="match status" value="1"/>
</dbReference>
<dbReference type="EMBL" id="JAWJAY010000001">
    <property type="protein sequence ID" value="MDV2884158.1"/>
    <property type="molecule type" value="Genomic_DNA"/>
</dbReference>
<dbReference type="PANTHER" id="PTHR10434">
    <property type="entry name" value="1-ACYL-SN-GLYCEROL-3-PHOSPHATE ACYLTRANSFERASE"/>
    <property type="match status" value="1"/>
</dbReference>
<keyword evidence="1" id="KW-0808">Transferase</keyword>
<evidence type="ECO:0000313" key="5">
    <source>
        <dbReference type="Proteomes" id="UP001285636"/>
    </source>
</evidence>
<dbReference type="CDD" id="cd06551">
    <property type="entry name" value="LPLAT"/>
    <property type="match status" value="1"/>
</dbReference>
<dbReference type="PANTHER" id="PTHR10434:SF11">
    <property type="entry name" value="1-ACYL-SN-GLYCEROL-3-PHOSPHATE ACYLTRANSFERASE"/>
    <property type="match status" value="1"/>
</dbReference>
<proteinExistence type="predicted"/>
<dbReference type="SUPFAM" id="SSF69593">
    <property type="entry name" value="Glycerol-3-phosphate (1)-acyltransferase"/>
    <property type="match status" value="1"/>
</dbReference>
<dbReference type="GO" id="GO:0005886">
    <property type="term" value="C:plasma membrane"/>
    <property type="evidence" value="ECO:0007669"/>
    <property type="project" value="TreeGrafter"/>
</dbReference>
<evidence type="ECO:0000259" key="3">
    <source>
        <dbReference type="SMART" id="SM00563"/>
    </source>
</evidence>
<keyword evidence="2 4" id="KW-0012">Acyltransferase</keyword>
<sequence length="241" mass="28111">MIKDKKSVWFSKVFHFYTTHWLLKRSFYSVNLKGTFPKTDRPLLLIANHSSWWDGLVSFYLSNECLRHESFAMMSEEGMKSYSFFRKIGAFSVNPSDSRSLLDSLNYARTKLTTKQALWFFPQGAEQHLEKRPLEFKSGVGYLLKDKKDVLVVPLTYYYTFRHEQKPELYIHVGTAIENNGGLGRNRKEITCSLEKALTRQLEEQKEELVLEKPSEYQPLLQSGKTVSEWLQTFTLKGGIK</sequence>
<gene>
    <name evidence="4" type="ORF">RYX45_03140</name>
</gene>
<protein>
    <submittedName>
        <fullName evidence="4">Lysophospholipid acyltransferase family protein</fullName>
    </submittedName>
</protein>
<dbReference type="RefSeq" id="WP_289236234.1">
    <property type="nucleotide sequence ID" value="NZ_CP117835.1"/>
</dbReference>
<evidence type="ECO:0000256" key="2">
    <source>
        <dbReference type="ARBA" id="ARBA00023315"/>
    </source>
</evidence>
<evidence type="ECO:0000256" key="1">
    <source>
        <dbReference type="ARBA" id="ARBA00022679"/>
    </source>
</evidence>
<organism evidence="4 5">
    <name type="scientific">Alkalihalophilus pseudofirmus</name>
    <name type="common">Bacillus pseudofirmus</name>
    <dbReference type="NCBI Taxonomy" id="79885"/>
    <lineage>
        <taxon>Bacteria</taxon>
        <taxon>Bacillati</taxon>
        <taxon>Bacillota</taxon>
        <taxon>Bacilli</taxon>
        <taxon>Bacillales</taxon>
        <taxon>Bacillaceae</taxon>
        <taxon>Alkalihalophilus</taxon>
    </lineage>
</organism>
<accession>A0AAJ2KYJ7</accession>
<dbReference type="InterPro" id="IPR002123">
    <property type="entry name" value="Plipid/glycerol_acylTrfase"/>
</dbReference>
<feature type="domain" description="Phospholipid/glycerol acyltransferase" evidence="3">
    <location>
        <begin position="43"/>
        <end position="160"/>
    </location>
</feature>
<dbReference type="GO" id="GO:0006654">
    <property type="term" value="P:phosphatidic acid biosynthetic process"/>
    <property type="evidence" value="ECO:0007669"/>
    <property type="project" value="TreeGrafter"/>
</dbReference>
<evidence type="ECO:0000313" key="4">
    <source>
        <dbReference type="EMBL" id="MDV2884158.1"/>
    </source>
</evidence>